<dbReference type="PANTHER" id="PTHR14555">
    <property type="entry name" value="MYELIN-ASSOCIATED OLIGODENDROCYTIC BASIC PROTEIN MOBP -RELATED"/>
    <property type="match status" value="1"/>
</dbReference>
<evidence type="ECO:0000256" key="1">
    <source>
        <dbReference type="ARBA" id="ARBA00022771"/>
    </source>
</evidence>
<dbReference type="Pfam" id="PF02318">
    <property type="entry name" value="FYVE_2"/>
    <property type="match status" value="1"/>
</dbReference>
<feature type="compositionally biased region" description="Acidic residues" evidence="3">
    <location>
        <begin position="208"/>
        <end position="217"/>
    </location>
</feature>
<proteinExistence type="predicted"/>
<dbReference type="GO" id="GO:0030864">
    <property type="term" value="C:cortical actin cytoskeleton"/>
    <property type="evidence" value="ECO:0007669"/>
    <property type="project" value="TreeGrafter"/>
</dbReference>
<evidence type="ECO:0000256" key="3">
    <source>
        <dbReference type="SAM" id="MobiDB-lite"/>
    </source>
</evidence>
<dbReference type="InterPro" id="IPR006788">
    <property type="entry name" value="Myrip/Melanophilin"/>
</dbReference>
<dbReference type="AlphaFoldDB" id="A0A8B7Q7F1"/>
<dbReference type="RefSeq" id="XP_019483877.1">
    <property type="nucleotide sequence ID" value="XM_019628332.1"/>
</dbReference>
<keyword evidence="1" id="KW-0479">Metal-binding</keyword>
<dbReference type="GeneID" id="109374059"/>
<keyword evidence="6" id="KW-1185">Reference proteome</keyword>
<dbReference type="SUPFAM" id="SSF57903">
    <property type="entry name" value="FYVE/PHD zinc finger"/>
    <property type="match status" value="1"/>
</dbReference>
<evidence type="ECO:0000313" key="7">
    <source>
        <dbReference type="RefSeq" id="XP_019483877.1"/>
    </source>
</evidence>
<dbReference type="InterPro" id="IPR013083">
    <property type="entry name" value="Znf_RING/FYVE/PHD"/>
</dbReference>
<dbReference type="Proteomes" id="UP000694851">
    <property type="component" value="Unplaced"/>
</dbReference>
<accession>A0A8B7Q7F1</accession>
<dbReference type="Pfam" id="PF04698">
    <property type="entry name" value="Rab_eff_C"/>
    <property type="match status" value="1"/>
</dbReference>
<dbReference type="KEGG" id="hai:109374059"/>
<dbReference type="PANTHER" id="PTHR14555:SF1">
    <property type="entry name" value="MELANOPHILIN"/>
    <property type="match status" value="1"/>
</dbReference>
<evidence type="ECO:0000256" key="2">
    <source>
        <dbReference type="ARBA" id="ARBA00022833"/>
    </source>
</evidence>
<sequence>MCLQLADIIWGLKGRIKKENSQRELVSNTARLNESRCAHCLQPYQLLDSPKRQCLNCHLFICKGCSHAHPEKPGWLCDPCHLARVVKMGSLEWYYGHVKARFKRFGSAKVIRSLCGRLPTGGLPNGAAHSSPDVNSLLPKCFEEKTGGQRTLGLSLTAHRDQLKADTLACSFQWPVAGESTDADTEEETLKRKLEKLTSNVSDQGASSEEEGEEDGAELDRSTPVEDLPGAAPEVCTTAGQTHRWEKDSPGPQDPVQPARNPDEELSELEDRVAVTASEVQQTESEVSDIEFRIEALRAAGLTVRPAGKPRRRSNIPVFLPRLAGKYGQSPKDPTADPSDEVKAMGVPYLLRAKFSESPTSQGKDGESFDRKSVYRGSLTQRNPNGRRGAARHSFAKPVMTHQP</sequence>
<evidence type="ECO:0000313" key="6">
    <source>
        <dbReference type="Proteomes" id="UP000694851"/>
    </source>
</evidence>
<keyword evidence="1" id="KW-0863">Zinc-finger</keyword>
<name>A0A8B7Q7F1_HIPAR</name>
<dbReference type="GO" id="GO:0003779">
    <property type="term" value="F:actin binding"/>
    <property type="evidence" value="ECO:0007669"/>
    <property type="project" value="TreeGrafter"/>
</dbReference>
<keyword evidence="2" id="KW-0862">Zinc</keyword>
<dbReference type="GO" id="GO:0017022">
    <property type="term" value="F:myosin binding"/>
    <property type="evidence" value="ECO:0007669"/>
    <property type="project" value="TreeGrafter"/>
</dbReference>
<feature type="region of interest" description="Disordered" evidence="3">
    <location>
        <begin position="195"/>
        <end position="267"/>
    </location>
</feature>
<evidence type="ECO:0000259" key="5">
    <source>
        <dbReference type="Pfam" id="PF04698"/>
    </source>
</evidence>
<dbReference type="InterPro" id="IPR051745">
    <property type="entry name" value="Intracell_Transport_Effector"/>
</dbReference>
<dbReference type="InterPro" id="IPR011011">
    <property type="entry name" value="Znf_FYVE_PHD"/>
</dbReference>
<dbReference type="CDD" id="cd15752">
    <property type="entry name" value="FYVE_SlaC2-a"/>
    <property type="match status" value="1"/>
</dbReference>
<organism evidence="6 7">
    <name type="scientific">Hipposideros armiger</name>
    <name type="common">Great Himalayan leaf-nosed bat</name>
    <dbReference type="NCBI Taxonomy" id="186990"/>
    <lineage>
        <taxon>Eukaryota</taxon>
        <taxon>Metazoa</taxon>
        <taxon>Chordata</taxon>
        <taxon>Craniata</taxon>
        <taxon>Vertebrata</taxon>
        <taxon>Euteleostomi</taxon>
        <taxon>Mammalia</taxon>
        <taxon>Eutheria</taxon>
        <taxon>Laurasiatheria</taxon>
        <taxon>Chiroptera</taxon>
        <taxon>Yinpterochiroptera</taxon>
        <taxon>Rhinolophoidea</taxon>
        <taxon>Hipposideridae</taxon>
        <taxon>Hipposideros</taxon>
    </lineage>
</organism>
<dbReference type="OrthoDB" id="10072397at2759"/>
<reference evidence="7" key="1">
    <citation type="submission" date="2025-08" db="UniProtKB">
        <authorList>
            <consortium name="RefSeq"/>
        </authorList>
    </citation>
    <scope>IDENTIFICATION</scope>
    <source>
        <tissue evidence="7">Muscle</tissue>
    </source>
</reference>
<dbReference type="CTD" id="79083"/>
<dbReference type="InterPro" id="IPR037442">
    <property type="entry name" value="Melanophilin_FYVE-rel_dom"/>
</dbReference>
<gene>
    <name evidence="7" type="primary">MLPH</name>
</gene>
<dbReference type="Gene3D" id="3.30.40.10">
    <property type="entry name" value="Zinc/RING finger domain, C3HC4 (zinc finger)"/>
    <property type="match status" value="1"/>
</dbReference>
<feature type="compositionally biased region" description="Basic and acidic residues" evidence="3">
    <location>
        <begin position="364"/>
        <end position="373"/>
    </location>
</feature>
<evidence type="ECO:0000259" key="4">
    <source>
        <dbReference type="Pfam" id="PF02318"/>
    </source>
</evidence>
<protein>
    <submittedName>
        <fullName evidence="7">Melanophilin</fullName>
    </submittedName>
</protein>
<feature type="domain" description="Rab effector MyRIP/Melanophilin" evidence="5">
    <location>
        <begin position="263"/>
        <end position="315"/>
    </location>
</feature>
<feature type="domain" description="FYVE-type zinc finger" evidence="4">
    <location>
        <begin position="11"/>
        <end position="98"/>
    </location>
</feature>
<dbReference type="GO" id="GO:0008270">
    <property type="term" value="F:zinc ion binding"/>
    <property type="evidence" value="ECO:0007669"/>
    <property type="project" value="UniProtKB-KW"/>
</dbReference>
<dbReference type="InterPro" id="IPR041282">
    <property type="entry name" value="FYVE_2"/>
</dbReference>
<feature type="region of interest" description="Disordered" evidence="3">
    <location>
        <begin position="353"/>
        <end position="404"/>
    </location>
</feature>